<sequence length="106" mass="11994">MMIEIPDTPNKEPLSQECEHLAPIVKLLEENGNRVDRTSGVLHDKGEGNFLLFYDPIDLDLVTNKVNLPNFISASKGGYISCSRCWFNLEQRTKGKIFAGAKQIKW</sequence>
<gene>
    <name evidence="1" type="ORF">MO867_21885</name>
</gene>
<dbReference type="EMBL" id="JALBWM010000264">
    <property type="protein sequence ID" value="MCO1336979.1"/>
    <property type="molecule type" value="Genomic_DNA"/>
</dbReference>
<organism evidence="1 2">
    <name type="scientific">Microbulbifer okhotskensis</name>
    <dbReference type="NCBI Taxonomy" id="2926617"/>
    <lineage>
        <taxon>Bacteria</taxon>
        <taxon>Pseudomonadati</taxon>
        <taxon>Pseudomonadota</taxon>
        <taxon>Gammaproteobacteria</taxon>
        <taxon>Cellvibrionales</taxon>
        <taxon>Microbulbiferaceae</taxon>
        <taxon>Microbulbifer</taxon>
    </lineage>
</organism>
<name>A0A9X2ER95_9GAMM</name>
<protein>
    <submittedName>
        <fullName evidence="1">Uncharacterized protein</fullName>
    </submittedName>
</protein>
<proteinExistence type="predicted"/>
<evidence type="ECO:0000313" key="2">
    <source>
        <dbReference type="Proteomes" id="UP001139028"/>
    </source>
</evidence>
<dbReference type="AlphaFoldDB" id="A0A9X2ER95"/>
<dbReference type="Proteomes" id="UP001139028">
    <property type="component" value="Unassembled WGS sequence"/>
</dbReference>
<accession>A0A9X2ER95</accession>
<evidence type="ECO:0000313" key="1">
    <source>
        <dbReference type="EMBL" id="MCO1336979.1"/>
    </source>
</evidence>
<keyword evidence="2" id="KW-1185">Reference proteome</keyword>
<reference evidence="1" key="1">
    <citation type="journal article" date="2022" name="Arch. Microbiol.">
        <title>Microbulbifer okhotskensis sp. nov., isolated from a deep bottom sediment of the Okhotsk Sea.</title>
        <authorList>
            <person name="Romanenko L."/>
            <person name="Kurilenko V."/>
            <person name="Otstavnykh N."/>
            <person name="Velansky P."/>
            <person name="Isaeva M."/>
            <person name="Mikhailov V."/>
        </authorList>
    </citation>
    <scope>NUCLEOTIDE SEQUENCE</scope>
    <source>
        <strain evidence="1">OS29</strain>
    </source>
</reference>
<dbReference type="RefSeq" id="WP_252473100.1">
    <property type="nucleotide sequence ID" value="NZ_JALBWM010000264.1"/>
</dbReference>
<comment type="caution">
    <text evidence="1">The sequence shown here is derived from an EMBL/GenBank/DDBJ whole genome shotgun (WGS) entry which is preliminary data.</text>
</comment>